<dbReference type="EMBL" id="FNHG01000010">
    <property type="protein sequence ID" value="SDM37550.1"/>
    <property type="molecule type" value="Genomic_DNA"/>
</dbReference>
<protein>
    <recommendedName>
        <fullName evidence="2">site-specific DNA-methyltransferase (adenine-specific)</fullName>
        <ecNumber evidence="2">2.1.1.72</ecNumber>
    </recommendedName>
</protein>
<dbReference type="InterPro" id="IPR029063">
    <property type="entry name" value="SAM-dependent_MTases_sf"/>
</dbReference>
<dbReference type="EC" id="2.1.1.72" evidence="2"/>
<dbReference type="Pfam" id="PF01555">
    <property type="entry name" value="N6_N4_Mtase"/>
    <property type="match status" value="1"/>
</dbReference>
<dbReference type="GO" id="GO:0003677">
    <property type="term" value="F:DNA binding"/>
    <property type="evidence" value="ECO:0007669"/>
    <property type="project" value="InterPro"/>
</dbReference>
<proteinExistence type="inferred from homology"/>
<dbReference type="InterPro" id="IPR002295">
    <property type="entry name" value="N4/N6-MTase_EcoPI_Mod-like"/>
</dbReference>
<dbReference type="PRINTS" id="PR00506">
    <property type="entry name" value="D21N6MTFRASE"/>
</dbReference>
<feature type="domain" description="DNA methylase N-4/N-6" evidence="7">
    <location>
        <begin position="61"/>
        <end position="390"/>
    </location>
</feature>
<keyword evidence="5" id="KW-0949">S-adenosyl-L-methionine</keyword>
<dbReference type="RefSeq" id="WP_091769946.1">
    <property type="nucleotide sequence ID" value="NZ_FNHG01000010.1"/>
</dbReference>
<evidence type="ECO:0000256" key="4">
    <source>
        <dbReference type="ARBA" id="ARBA00022679"/>
    </source>
</evidence>
<dbReference type="InterPro" id="IPR002052">
    <property type="entry name" value="DNA_methylase_N6_adenine_CS"/>
</dbReference>
<dbReference type="GO" id="GO:0009007">
    <property type="term" value="F:site-specific DNA-methyltransferase (adenine-specific) activity"/>
    <property type="evidence" value="ECO:0007669"/>
    <property type="project" value="UniProtKB-EC"/>
</dbReference>
<dbReference type="Proteomes" id="UP000199759">
    <property type="component" value="Unassembled WGS sequence"/>
</dbReference>
<dbReference type="Gene3D" id="3.40.50.150">
    <property type="entry name" value="Vaccinia Virus protein VP39"/>
    <property type="match status" value="1"/>
</dbReference>
<keyword evidence="4 8" id="KW-0808">Transferase</keyword>
<evidence type="ECO:0000256" key="5">
    <source>
        <dbReference type="ARBA" id="ARBA00022691"/>
    </source>
</evidence>
<evidence type="ECO:0000313" key="8">
    <source>
        <dbReference type="EMBL" id="SDM37550.1"/>
    </source>
</evidence>
<dbReference type="InterPro" id="IPR002941">
    <property type="entry name" value="DNA_methylase_N4/N6"/>
</dbReference>
<evidence type="ECO:0000259" key="7">
    <source>
        <dbReference type="Pfam" id="PF01555"/>
    </source>
</evidence>
<dbReference type="GO" id="GO:0032259">
    <property type="term" value="P:methylation"/>
    <property type="evidence" value="ECO:0007669"/>
    <property type="project" value="UniProtKB-KW"/>
</dbReference>
<dbReference type="AlphaFoldDB" id="A0A1G9SQ92"/>
<dbReference type="PROSITE" id="PS00092">
    <property type="entry name" value="N6_MTASE"/>
    <property type="match status" value="1"/>
</dbReference>
<dbReference type="STRING" id="144026.SAMN04488568_11034"/>
<evidence type="ECO:0000256" key="3">
    <source>
        <dbReference type="ARBA" id="ARBA00022603"/>
    </source>
</evidence>
<keyword evidence="9" id="KW-1185">Reference proteome</keyword>
<name>A0A1G9SQ92_9PROT</name>
<evidence type="ECO:0000256" key="1">
    <source>
        <dbReference type="ARBA" id="ARBA00006594"/>
    </source>
</evidence>
<comment type="similarity">
    <text evidence="1">Belongs to the N(4)/N(6)-methyltransferase family.</text>
</comment>
<organism evidence="8 9">
    <name type="scientific">Maricaulis salignorans</name>
    <dbReference type="NCBI Taxonomy" id="144026"/>
    <lineage>
        <taxon>Bacteria</taxon>
        <taxon>Pseudomonadati</taxon>
        <taxon>Pseudomonadota</taxon>
        <taxon>Alphaproteobacteria</taxon>
        <taxon>Maricaulales</taxon>
        <taxon>Maricaulaceae</taxon>
        <taxon>Maricaulis</taxon>
    </lineage>
</organism>
<evidence type="ECO:0000256" key="6">
    <source>
        <dbReference type="ARBA" id="ARBA00047942"/>
    </source>
</evidence>
<sequence>MPTLDWIGKQAVVNHHREVPYRLVHCDSELSAGDPDAANLLVQGDNLEALRALLPYYAGKVKCIYIDPPYNTGNEEWAYNDNVNSPEIRAWLEKTVGKEGEDLSRHDKWLCMMYPRLRLLREFLADDGVIFVSLDDFEASRCKILLSEIFGESNFIANLIWKKMDSPSSNVGRRIVSNYHDHILWFAKNKAEADLIQLPSPDILNAYPVVMNGKRARWRQLRKNGKAARRADRPNSWFKMIAPDKTEVWPVHPKEGWEGRWSIGPDTWKTIENTDEVKWERRPYGWTPYRIEYAKDVPTMPLASIIDDVSQNRQAKAQLNQILGTNHGFETPKPYDLVELLISLCGDQNALVLDSFCGSGTTGHATLALNGRDGGNRRFILIEMDQTVAKSVAAPRLSKVVEGYKTFTKASETIFERKIGLKELRAPETVLNECEEIKDEKSLDFDEIERSFEGGTLRLVGARPAGAEVPGLGGGFRFCQLGVPLFDEFGDIAGDVAFADLAAHIFFSETGVPIPHRASSELLGVFQDRAVYLLFDPAHADTPREAIGNVLTPDRLNTLPPGPEDFTGTHVIYAEGCTVSAERLKRAHAVFKQIPYQIEGA</sequence>
<comment type="catalytic activity">
    <reaction evidence="6">
        <text>a 2'-deoxyadenosine in DNA + S-adenosyl-L-methionine = an N(6)-methyl-2'-deoxyadenosine in DNA + S-adenosyl-L-homocysteine + H(+)</text>
        <dbReference type="Rhea" id="RHEA:15197"/>
        <dbReference type="Rhea" id="RHEA-COMP:12418"/>
        <dbReference type="Rhea" id="RHEA-COMP:12419"/>
        <dbReference type="ChEBI" id="CHEBI:15378"/>
        <dbReference type="ChEBI" id="CHEBI:57856"/>
        <dbReference type="ChEBI" id="CHEBI:59789"/>
        <dbReference type="ChEBI" id="CHEBI:90615"/>
        <dbReference type="ChEBI" id="CHEBI:90616"/>
        <dbReference type="EC" id="2.1.1.72"/>
    </reaction>
</comment>
<dbReference type="GO" id="GO:0008170">
    <property type="term" value="F:N-methyltransferase activity"/>
    <property type="evidence" value="ECO:0007669"/>
    <property type="project" value="InterPro"/>
</dbReference>
<reference evidence="8 9" key="1">
    <citation type="submission" date="2016-10" db="EMBL/GenBank/DDBJ databases">
        <authorList>
            <person name="de Groot N.N."/>
        </authorList>
    </citation>
    <scope>NUCLEOTIDE SEQUENCE [LARGE SCALE GENOMIC DNA]</scope>
    <source>
        <strain evidence="8 9">DSM 16077</strain>
    </source>
</reference>
<accession>A0A1G9SQ92</accession>
<evidence type="ECO:0000313" key="9">
    <source>
        <dbReference type="Proteomes" id="UP000199759"/>
    </source>
</evidence>
<dbReference type="SUPFAM" id="SSF53335">
    <property type="entry name" value="S-adenosyl-L-methionine-dependent methyltransferases"/>
    <property type="match status" value="1"/>
</dbReference>
<gene>
    <name evidence="8" type="ORF">SAMN04488568_11034</name>
</gene>
<dbReference type="OrthoDB" id="9816043at2"/>
<evidence type="ECO:0000256" key="2">
    <source>
        <dbReference type="ARBA" id="ARBA00011900"/>
    </source>
</evidence>
<keyword evidence="3 8" id="KW-0489">Methyltransferase</keyword>